<keyword evidence="2 4" id="KW-0472">Membrane</keyword>
<comment type="similarity">
    <text evidence="4">Belongs to the TonB-dependent receptor family.</text>
</comment>
<dbReference type="RefSeq" id="WP_232593818.1">
    <property type="nucleotide sequence ID" value="NZ_BSPD01000073.1"/>
</dbReference>
<dbReference type="Pfam" id="PF07715">
    <property type="entry name" value="Plug"/>
    <property type="match status" value="1"/>
</dbReference>
<dbReference type="PANTHER" id="PTHR40980:SF3">
    <property type="entry name" value="TONB-DEPENDENT RECEPTOR-LIKE BETA-BARREL DOMAIN-CONTAINING PROTEIN"/>
    <property type="match status" value="1"/>
</dbReference>
<organism evidence="8 9">
    <name type="scientific">Marinibactrum halimedae</name>
    <dbReference type="NCBI Taxonomy" id="1444977"/>
    <lineage>
        <taxon>Bacteria</taxon>
        <taxon>Pseudomonadati</taxon>
        <taxon>Pseudomonadota</taxon>
        <taxon>Gammaproteobacteria</taxon>
        <taxon>Cellvibrionales</taxon>
        <taxon>Cellvibrionaceae</taxon>
        <taxon>Marinibactrum</taxon>
    </lineage>
</organism>
<dbReference type="PANTHER" id="PTHR40980">
    <property type="entry name" value="PLUG DOMAIN-CONTAINING PROTEIN"/>
    <property type="match status" value="1"/>
</dbReference>
<dbReference type="InterPro" id="IPR012910">
    <property type="entry name" value="Plug_dom"/>
</dbReference>
<sequence>MKTLCAKTGFTLSLLALAISSQAQDDGGDFSLEDLLATGFRASLIKAIEAKRQAIGSQDTVVAEDIADFPDLNLAESVQRMPGATITREVGEGRQLSLRGVGPAFTRVQINGMETIAKTSSAMDSRGAVRRDRYFDFNVFASEMFSQINIYKSVSADLDEGGIGGTIGLETAKPLDFDETKFVVSGSVGTNEFTEEINPRLNAFYTTQFGIGGVLASFFYSEKDTQEKGVNTFRYRPRTLTVAPGGEGDIGSGIDSATQTLLENGDVWFPRGNRYSVWENTQERIGLNLALQLQPIDEFTLSITGLYAELNNDRDEYHLSTNGSSSTALGIDRNGTPNAFGAIESIETRNIGGDIELISGTFSNAPIRTEHRTDQADTTYNQIVFDVDWEFAEGWMGSAMLGYSKSEFDQPVSDKAYFRTIQGQTFTSDYSNREYAQFDYGFDLTDASFWEVQEVDLREDYFEDEFTNLKFDFEYEFTDVSTLSFGLNYKLYENVGDSVRANDFGSRQDAPLNNGVRDVAPFFSIYSESDDESFPVAGNVNAVASFYGVNTDLDFGDDFDEDFVEEETLGLYIQYTLDTEVAGLPVKADAGLRYYDTDATYSTAASGSYEFDHSYDGVLPSFNLAVEVFDDFIVRGSVSQNISRPFIQEARITEGQPRYRFDTGDRVITMPASPELDPFESDNFELSAEWYFGGADFISVGFFTKDITGFTDLQTDEVAYGSIGLPLDLLPDDQDASTIYTFSRLVNSEEADITGIEVTVQKEFDFLPEPFNGMGMVANLTSVEGDATYRDVKNSGEKESKSFPGLSELSYNFTLYYEQETWGGRVAFAYRDEYIDFVEPGLADEDERGFKDTLYVDFSAFYQINDRMKITLEGINLTDEEERQYSNSTQRLYQTTTFGATYNLGLSYSFM</sequence>
<evidence type="ECO:0000256" key="1">
    <source>
        <dbReference type="ARBA" id="ARBA00004442"/>
    </source>
</evidence>
<accession>A0AA37TDT9</accession>
<keyword evidence="8" id="KW-0675">Receptor</keyword>
<protein>
    <submittedName>
        <fullName evidence="8">TonB-dependent receptor</fullName>
    </submittedName>
</protein>
<evidence type="ECO:0000313" key="9">
    <source>
        <dbReference type="Proteomes" id="UP001156870"/>
    </source>
</evidence>
<keyword evidence="5" id="KW-0732">Signal</keyword>
<evidence type="ECO:0000256" key="2">
    <source>
        <dbReference type="ARBA" id="ARBA00023136"/>
    </source>
</evidence>
<dbReference type="InterPro" id="IPR010104">
    <property type="entry name" value="TonB_rcpt_bac"/>
</dbReference>
<dbReference type="GO" id="GO:0009279">
    <property type="term" value="C:cell outer membrane"/>
    <property type="evidence" value="ECO:0007669"/>
    <property type="project" value="UniProtKB-SubCell"/>
</dbReference>
<keyword evidence="9" id="KW-1185">Reference proteome</keyword>
<feature type="chain" id="PRO_5041421002" evidence="5">
    <location>
        <begin position="24"/>
        <end position="911"/>
    </location>
</feature>
<dbReference type="Gene3D" id="2.40.170.20">
    <property type="entry name" value="TonB-dependent receptor, beta-barrel domain"/>
    <property type="match status" value="1"/>
</dbReference>
<evidence type="ECO:0000259" key="7">
    <source>
        <dbReference type="Pfam" id="PF07715"/>
    </source>
</evidence>
<comment type="subcellular location">
    <subcellularLocation>
        <location evidence="1 4">Cell outer membrane</location>
    </subcellularLocation>
</comment>
<dbReference type="Pfam" id="PF00593">
    <property type="entry name" value="TonB_dep_Rec_b-barrel"/>
    <property type="match status" value="1"/>
</dbReference>
<dbReference type="InterPro" id="IPR037066">
    <property type="entry name" value="Plug_dom_sf"/>
</dbReference>
<evidence type="ECO:0000259" key="6">
    <source>
        <dbReference type="Pfam" id="PF00593"/>
    </source>
</evidence>
<feature type="signal peptide" evidence="5">
    <location>
        <begin position="1"/>
        <end position="23"/>
    </location>
</feature>
<evidence type="ECO:0000256" key="4">
    <source>
        <dbReference type="RuleBase" id="RU003357"/>
    </source>
</evidence>
<dbReference type="InterPro" id="IPR036942">
    <property type="entry name" value="Beta-barrel_TonB_sf"/>
</dbReference>
<keyword evidence="3" id="KW-0998">Cell outer membrane</keyword>
<dbReference type="Gene3D" id="2.170.130.10">
    <property type="entry name" value="TonB-dependent receptor, plug domain"/>
    <property type="match status" value="1"/>
</dbReference>
<dbReference type="Proteomes" id="UP001156870">
    <property type="component" value="Unassembled WGS sequence"/>
</dbReference>
<evidence type="ECO:0000313" key="8">
    <source>
        <dbReference type="EMBL" id="GLS27297.1"/>
    </source>
</evidence>
<dbReference type="InterPro" id="IPR000531">
    <property type="entry name" value="Beta-barrel_TonB"/>
</dbReference>
<comment type="caution">
    <text evidence="8">The sequence shown here is derived from an EMBL/GenBank/DDBJ whole genome shotgun (WGS) entry which is preliminary data.</text>
</comment>
<evidence type="ECO:0000256" key="5">
    <source>
        <dbReference type="SAM" id="SignalP"/>
    </source>
</evidence>
<feature type="domain" description="TonB-dependent receptor-like beta-barrel" evidence="6">
    <location>
        <begin position="429"/>
        <end position="877"/>
    </location>
</feature>
<proteinExistence type="inferred from homology"/>
<gene>
    <name evidence="8" type="ORF">GCM10007877_30160</name>
</gene>
<dbReference type="EMBL" id="BSPD01000073">
    <property type="protein sequence ID" value="GLS27297.1"/>
    <property type="molecule type" value="Genomic_DNA"/>
</dbReference>
<dbReference type="NCBIfam" id="TIGR01782">
    <property type="entry name" value="TonB-Xanth-Caul"/>
    <property type="match status" value="1"/>
</dbReference>
<keyword evidence="4" id="KW-0798">TonB box</keyword>
<dbReference type="SUPFAM" id="SSF56935">
    <property type="entry name" value="Porins"/>
    <property type="match status" value="1"/>
</dbReference>
<evidence type="ECO:0000256" key="3">
    <source>
        <dbReference type="ARBA" id="ARBA00023237"/>
    </source>
</evidence>
<dbReference type="AlphaFoldDB" id="A0AA37TDT9"/>
<feature type="domain" description="TonB-dependent receptor plug" evidence="7">
    <location>
        <begin position="51"/>
        <end position="166"/>
    </location>
</feature>
<name>A0AA37TDT9_9GAMM</name>
<reference evidence="8 9" key="1">
    <citation type="journal article" date="2014" name="Int. J. Syst. Evol. Microbiol.">
        <title>Complete genome sequence of Corynebacterium casei LMG S-19264T (=DSM 44701T), isolated from a smear-ripened cheese.</title>
        <authorList>
            <consortium name="US DOE Joint Genome Institute (JGI-PGF)"/>
            <person name="Walter F."/>
            <person name="Albersmeier A."/>
            <person name="Kalinowski J."/>
            <person name="Ruckert C."/>
        </authorList>
    </citation>
    <scope>NUCLEOTIDE SEQUENCE [LARGE SCALE GENOMIC DNA]</scope>
    <source>
        <strain evidence="8 9">NBRC 110095</strain>
    </source>
</reference>